<evidence type="ECO:0000256" key="2">
    <source>
        <dbReference type="ARBA" id="ARBA00009026"/>
    </source>
</evidence>
<feature type="compositionally biased region" description="Acidic residues" evidence="13">
    <location>
        <begin position="450"/>
        <end position="465"/>
    </location>
</feature>
<dbReference type="AlphaFoldDB" id="A0A1B6MM70"/>
<dbReference type="Gene3D" id="3.40.50.150">
    <property type="entry name" value="Vaccinia Virus protein VP39"/>
    <property type="match status" value="1"/>
</dbReference>
<evidence type="ECO:0000256" key="4">
    <source>
        <dbReference type="ARBA" id="ARBA00022603"/>
    </source>
</evidence>
<keyword evidence="4" id="KW-0489">Methyltransferase</keyword>
<reference evidence="14" key="1">
    <citation type="submission" date="2015-11" db="EMBL/GenBank/DDBJ databases">
        <title>De novo transcriptome assembly of four potential Pierce s Disease insect vectors from Arizona vineyards.</title>
        <authorList>
            <person name="Tassone E.E."/>
        </authorList>
    </citation>
    <scope>NUCLEOTIDE SEQUENCE</scope>
</reference>
<feature type="compositionally biased region" description="Polar residues" evidence="13">
    <location>
        <begin position="32"/>
        <end position="45"/>
    </location>
</feature>
<feature type="region of interest" description="Disordered" evidence="13">
    <location>
        <begin position="847"/>
        <end position="870"/>
    </location>
</feature>
<evidence type="ECO:0000256" key="8">
    <source>
        <dbReference type="ARBA" id="ARBA00022842"/>
    </source>
</evidence>
<dbReference type="PANTHER" id="PTHR21404:SF3">
    <property type="entry name" value="SMALL RNA 2'-O-METHYLTRANSFERASE"/>
    <property type="match status" value="1"/>
</dbReference>
<name>A0A1B6MM70_9HEMI</name>
<comment type="cofactor">
    <cofactor evidence="1">
        <name>Mg(2+)</name>
        <dbReference type="ChEBI" id="CHEBI:18420"/>
    </cofactor>
</comment>
<dbReference type="GO" id="GO:0034587">
    <property type="term" value="P:piRNA processing"/>
    <property type="evidence" value="ECO:0007669"/>
    <property type="project" value="TreeGrafter"/>
</dbReference>
<comment type="catalytic activity">
    <reaction evidence="12">
        <text>small RNA 3'-end nucleotide + S-adenosyl-L-methionine = small RNA 3'-end 2'-O-methylnucleotide + S-adenosyl-L-homocysteine + H(+)</text>
        <dbReference type="Rhea" id="RHEA:37887"/>
        <dbReference type="Rhea" id="RHEA-COMP:10415"/>
        <dbReference type="Rhea" id="RHEA-COMP:10416"/>
        <dbReference type="ChEBI" id="CHEBI:15378"/>
        <dbReference type="ChEBI" id="CHEBI:57856"/>
        <dbReference type="ChEBI" id="CHEBI:59789"/>
        <dbReference type="ChEBI" id="CHEBI:74896"/>
        <dbReference type="ChEBI" id="CHEBI:74898"/>
        <dbReference type="EC" id="2.1.1.386"/>
    </reaction>
</comment>
<evidence type="ECO:0000256" key="3">
    <source>
        <dbReference type="ARBA" id="ARBA00021330"/>
    </source>
</evidence>
<gene>
    <name evidence="14" type="ORF">g.6017</name>
</gene>
<keyword evidence="10" id="KW-0943">RNA-mediated gene silencing</keyword>
<keyword evidence="9" id="KW-0694">RNA-binding</keyword>
<evidence type="ECO:0000256" key="5">
    <source>
        <dbReference type="ARBA" id="ARBA00022679"/>
    </source>
</evidence>
<evidence type="ECO:0000256" key="13">
    <source>
        <dbReference type="SAM" id="MobiDB-lite"/>
    </source>
</evidence>
<protein>
    <recommendedName>
        <fullName evidence="3">Small RNA 2'-O-methyltransferase</fullName>
        <ecNumber evidence="11">2.1.1.386</ecNumber>
    </recommendedName>
</protein>
<feature type="region of interest" description="Disordered" evidence="13">
    <location>
        <begin position="997"/>
        <end position="1037"/>
    </location>
</feature>
<dbReference type="GO" id="GO:0005737">
    <property type="term" value="C:cytoplasm"/>
    <property type="evidence" value="ECO:0007669"/>
    <property type="project" value="TreeGrafter"/>
</dbReference>
<evidence type="ECO:0000256" key="10">
    <source>
        <dbReference type="ARBA" id="ARBA00023158"/>
    </source>
</evidence>
<evidence type="ECO:0000256" key="1">
    <source>
        <dbReference type="ARBA" id="ARBA00001946"/>
    </source>
</evidence>
<organism evidence="14">
    <name type="scientific">Graphocephala atropunctata</name>
    <dbReference type="NCBI Taxonomy" id="36148"/>
    <lineage>
        <taxon>Eukaryota</taxon>
        <taxon>Metazoa</taxon>
        <taxon>Ecdysozoa</taxon>
        <taxon>Arthropoda</taxon>
        <taxon>Hexapoda</taxon>
        <taxon>Insecta</taxon>
        <taxon>Pterygota</taxon>
        <taxon>Neoptera</taxon>
        <taxon>Paraneoptera</taxon>
        <taxon>Hemiptera</taxon>
        <taxon>Auchenorrhyncha</taxon>
        <taxon>Membracoidea</taxon>
        <taxon>Cicadellidae</taxon>
        <taxon>Cicadellinae</taxon>
        <taxon>Cicadellini</taxon>
        <taxon>Graphocephala</taxon>
    </lineage>
</organism>
<evidence type="ECO:0000256" key="9">
    <source>
        <dbReference type="ARBA" id="ARBA00022884"/>
    </source>
</evidence>
<keyword evidence="8" id="KW-0460">Magnesium</keyword>
<evidence type="ECO:0000313" key="14">
    <source>
        <dbReference type="EMBL" id="JAT37003.1"/>
    </source>
</evidence>
<dbReference type="EC" id="2.1.1.386" evidence="11"/>
<evidence type="ECO:0000256" key="7">
    <source>
        <dbReference type="ARBA" id="ARBA00022723"/>
    </source>
</evidence>
<dbReference type="InterPro" id="IPR026610">
    <property type="entry name" value="Hen1"/>
</dbReference>
<keyword evidence="6" id="KW-0949">S-adenosyl-L-methionine</keyword>
<keyword evidence="5" id="KW-0808">Transferase</keyword>
<dbReference type="GO" id="GO:0090486">
    <property type="term" value="F:small RNA 2'-O-methyltransferase activity"/>
    <property type="evidence" value="ECO:0007669"/>
    <property type="project" value="UniProtKB-EC"/>
</dbReference>
<feature type="region of interest" description="Disordered" evidence="13">
    <location>
        <begin position="446"/>
        <end position="470"/>
    </location>
</feature>
<dbReference type="GO" id="GO:0005634">
    <property type="term" value="C:nucleus"/>
    <property type="evidence" value="ECO:0007669"/>
    <property type="project" value="TreeGrafter"/>
</dbReference>
<sequence>MIVTFHLVVYFAYRVWDNYISVLFGNDNDISPSNQNPGISRSNPAISGRGETDPAITPSENVNNPISRPIHENESLSNHPDQSRQVKEDVGDLQLTTESILFAVKDENCTKSNEEFTFACNYSEERGMTFIPPVYTQRYLVIENILKKPCWAENVKKVVDFGCAELTFEMRHLTNLFGIQEIVAVDVKQDLLSFSCCKAGPSPIDYLRPRPTPLTVRVFCGSVAHTHQILNDTDAVIAIELIEHLYPGDLEDLPFTIFGYIRPKIAMFTTPNSDFNILFPNFSGFRHNDHKFEWSRQQFEDWGNNLVLRYPDYSVSFQGVGPGPTGTEHLGCCSQMATFIKVYNSPPYDEDELHIQDGDYTLIQEYKYPYYVDKRTREEKLRDEAVSFIHRFCSLSRYFDEKRLSEIPLKTIMERLQCPQRETLKNVLRRDNWEIKTNADGYEVVILPDSENEDEDDLDDSEEPAESSNTYDVDCENTLINDEDWDCSEIESKVYINSSINGNSTEDSSSAHNIESVPVSSGCVSSTDNIEIKQTSFNDLVDLGNAKITCSTQKAVVPGVSVVCNTYDSSDKDDVLEKDMDLDYSIYETPCKNDHTIIANSSDESLNNEEPNSPDVCRKALSFMTPSSKECEFNNSVTFSDSSDGCARTDPFCCVSVVSSPLDISIYATPCCSRLHKNNIPKCLSLQQISAQDSDNPLREHGFISEQKDKVSKSMEGFKIQESCDMHETCSNASRVVDSGYPDSYSEHNMDMDLTPEQFDDIETESEGNDVSSRSLSPPPPPVPQVLRMVDDVQNGDVANNNRDGEGNNVVADMEEEPLEFEAQIEDVNNELPNLAAAEYPVDQIPQQCRSRSNSPGLHQDDSDKSCVSSGVGTPKNISFCSLEFQKHEQHEASDKILLPKNKALTVSLDVPLNTHDKPTLQSTDSNVSIATDCSWGHLGSCENQSLSCNRHNGINDFDTAQDPCTLKEYNSLTTVLDGCSKFSNCSLVQPIEKRNNPREVAVKDSPDQIVLQSTTTNEEGLQSTRENSDKDLAKENSSELDCLSLKSEYESAASLHSTDDGENPFPSWLLELQIAESDEHEVASTNSTMTVWGVDSQEELNYDVQVDTRGGGDLQSDPWI</sequence>
<dbReference type="PANTHER" id="PTHR21404">
    <property type="entry name" value="HEN1"/>
    <property type="match status" value="1"/>
</dbReference>
<feature type="compositionally biased region" description="Polar residues" evidence="13">
    <location>
        <begin position="847"/>
        <end position="857"/>
    </location>
</feature>
<proteinExistence type="inferred from homology"/>
<feature type="region of interest" description="Disordered" evidence="13">
    <location>
        <begin position="32"/>
        <end position="89"/>
    </location>
</feature>
<evidence type="ECO:0000256" key="6">
    <source>
        <dbReference type="ARBA" id="ARBA00022691"/>
    </source>
</evidence>
<dbReference type="InterPro" id="IPR029063">
    <property type="entry name" value="SAM-dependent_MTases_sf"/>
</dbReference>
<feature type="compositionally biased region" description="Basic and acidic residues" evidence="13">
    <location>
        <begin position="997"/>
        <end position="1007"/>
    </location>
</feature>
<feature type="compositionally biased region" description="Polar residues" evidence="13">
    <location>
        <begin position="1011"/>
        <end position="1026"/>
    </location>
</feature>
<accession>A0A1B6MM70</accession>
<keyword evidence="7" id="KW-0479">Metal-binding</keyword>
<feature type="region of interest" description="Disordered" evidence="13">
    <location>
        <begin position="763"/>
        <end position="783"/>
    </location>
</feature>
<dbReference type="GO" id="GO:0001510">
    <property type="term" value="P:RNA methylation"/>
    <property type="evidence" value="ECO:0007669"/>
    <property type="project" value="InterPro"/>
</dbReference>
<dbReference type="GO" id="GO:0046872">
    <property type="term" value="F:metal ion binding"/>
    <property type="evidence" value="ECO:0007669"/>
    <property type="project" value="UniProtKB-KW"/>
</dbReference>
<evidence type="ECO:0000256" key="12">
    <source>
        <dbReference type="ARBA" id="ARBA00048418"/>
    </source>
</evidence>
<dbReference type="GO" id="GO:0003723">
    <property type="term" value="F:RNA binding"/>
    <property type="evidence" value="ECO:0007669"/>
    <property type="project" value="UniProtKB-KW"/>
</dbReference>
<dbReference type="EMBL" id="GEBQ01002974">
    <property type="protein sequence ID" value="JAT37003.1"/>
    <property type="molecule type" value="Transcribed_RNA"/>
</dbReference>
<evidence type="ECO:0000256" key="11">
    <source>
        <dbReference type="ARBA" id="ARBA00035025"/>
    </source>
</evidence>
<feature type="compositionally biased region" description="Basic and acidic residues" evidence="13">
    <location>
        <begin position="1027"/>
        <end position="1037"/>
    </location>
</feature>
<dbReference type="GO" id="GO:0030422">
    <property type="term" value="P:siRNA processing"/>
    <property type="evidence" value="ECO:0007669"/>
    <property type="project" value="TreeGrafter"/>
</dbReference>
<comment type="similarity">
    <text evidence="2">Belongs to the methyltransferase superfamily. HEN1 family.</text>
</comment>